<evidence type="ECO:0000313" key="1">
    <source>
        <dbReference type="EMBL" id="KAH7996953.1"/>
    </source>
</evidence>
<sequence length="244" mass="26630">MPRSSPVAFPFLASSQPLATCERGRDLCSFVATAASHILRTLQRPRKSRPSKRKVNHRRFLQNQICRSFADIEAATRRLASSILSQEAAARPAAPHWTRPEPYVPRPIVAPPDCFLGTANAFVAPDQIPSWDPSLNSQTPDPGELFEPIAQEVGPTTDRWALFNPDPLGSSLLACDFQLHEQSHVSSAAYGNGMDPNLCPLVAAQGPVAAPDTGDLVFSSHDPCVPFWDLEVWCSPNMDFSLSS</sequence>
<comment type="caution">
    <text evidence="1">The sequence shown here is derived from an EMBL/GenBank/DDBJ whole genome shotgun (WGS) entry which is preliminary data.</text>
</comment>
<reference evidence="1" key="1">
    <citation type="submission" date="2021-08" db="EMBL/GenBank/DDBJ databases">
        <title>The first chromosome-level gecko genome reveals the dynamic sex chromosomes of Neotropical dwarf geckos (Sphaerodactylidae: Sphaerodactylus).</title>
        <authorList>
            <person name="Pinto B.J."/>
            <person name="Keating S.E."/>
            <person name="Gamble T."/>
        </authorList>
    </citation>
    <scope>NUCLEOTIDE SEQUENCE</scope>
    <source>
        <strain evidence="1">TG3544</strain>
    </source>
</reference>
<name>A0ACB8EW24_9SAUR</name>
<dbReference type="Proteomes" id="UP000827872">
    <property type="component" value="Linkage Group LG15"/>
</dbReference>
<dbReference type="EMBL" id="CM037628">
    <property type="protein sequence ID" value="KAH7996953.1"/>
    <property type="molecule type" value="Genomic_DNA"/>
</dbReference>
<keyword evidence="2" id="KW-1185">Reference proteome</keyword>
<proteinExistence type="predicted"/>
<gene>
    <name evidence="1" type="ORF">K3G42_012326</name>
</gene>
<evidence type="ECO:0000313" key="2">
    <source>
        <dbReference type="Proteomes" id="UP000827872"/>
    </source>
</evidence>
<accession>A0ACB8EW24</accession>
<organism evidence="1 2">
    <name type="scientific">Sphaerodactylus townsendi</name>
    <dbReference type="NCBI Taxonomy" id="933632"/>
    <lineage>
        <taxon>Eukaryota</taxon>
        <taxon>Metazoa</taxon>
        <taxon>Chordata</taxon>
        <taxon>Craniata</taxon>
        <taxon>Vertebrata</taxon>
        <taxon>Euteleostomi</taxon>
        <taxon>Lepidosauria</taxon>
        <taxon>Squamata</taxon>
        <taxon>Bifurcata</taxon>
        <taxon>Gekkota</taxon>
        <taxon>Sphaerodactylidae</taxon>
        <taxon>Sphaerodactylus</taxon>
    </lineage>
</organism>
<protein>
    <submittedName>
        <fullName evidence="1">Uncharacterized protein</fullName>
    </submittedName>
</protein>